<organism evidence="1 2">
    <name type="scientific">Candidatus Nitrospira allomarina</name>
    <dbReference type="NCBI Taxonomy" id="3020900"/>
    <lineage>
        <taxon>Bacteria</taxon>
        <taxon>Pseudomonadati</taxon>
        <taxon>Nitrospirota</taxon>
        <taxon>Nitrospiria</taxon>
        <taxon>Nitrospirales</taxon>
        <taxon>Nitrospiraceae</taxon>
        <taxon>Nitrospira</taxon>
    </lineage>
</organism>
<dbReference type="RefSeq" id="WP_312645772.1">
    <property type="nucleotide sequence ID" value="NZ_CP116967.1"/>
</dbReference>
<dbReference type="AlphaFoldDB" id="A0AA96GBP0"/>
<keyword evidence="2" id="KW-1185">Reference proteome</keyword>
<dbReference type="EMBL" id="CP116967">
    <property type="protein sequence ID" value="WNM59094.1"/>
    <property type="molecule type" value="Genomic_DNA"/>
</dbReference>
<protein>
    <submittedName>
        <fullName evidence="1">Uncharacterized protein</fullName>
    </submittedName>
</protein>
<evidence type="ECO:0000313" key="2">
    <source>
        <dbReference type="Proteomes" id="UP001302719"/>
    </source>
</evidence>
<gene>
    <name evidence="1" type="ORF">PP769_04835</name>
</gene>
<name>A0AA96GBP0_9BACT</name>
<evidence type="ECO:0000313" key="1">
    <source>
        <dbReference type="EMBL" id="WNM59094.1"/>
    </source>
</evidence>
<proteinExistence type="predicted"/>
<reference evidence="1 2" key="1">
    <citation type="submission" date="2023-01" db="EMBL/GenBank/DDBJ databases">
        <title>Cultivation and genomic characterization of new, ubiquitous marine nitrite-oxidizing bacteria from the Nitrospirales.</title>
        <authorList>
            <person name="Mueller A.J."/>
            <person name="Daebeler A."/>
            <person name="Herbold C.W."/>
            <person name="Kirkegaard R.H."/>
            <person name="Daims H."/>
        </authorList>
    </citation>
    <scope>NUCLEOTIDE SEQUENCE [LARGE SCALE GENOMIC DNA]</scope>
    <source>
        <strain evidence="1 2">VA</strain>
    </source>
</reference>
<sequence length="192" mass="22628">MLYFRTQPDAVFIPFVSQALNYELQAVRRVASHNDTDAWLVEYPAVGMLFTPYSALITLEELLIAHEASMVYRLTDYHWLLLYESLKNYCLWHNDQVHDESLSFAMLGGYRFGLVEFDTMTDRYFWDHEFMELLYADMDESDCCLCGDHTDRSEVDLSYGLRPHPDKLKLIPVEEPAWRIPEPEECGQWRLP</sequence>
<accession>A0AA96GBP0</accession>
<dbReference type="KEGG" id="nall:PP769_04835"/>
<dbReference type="Proteomes" id="UP001302719">
    <property type="component" value="Chromosome"/>
</dbReference>